<evidence type="ECO:0000256" key="8">
    <source>
        <dbReference type="ARBA" id="ARBA00052751"/>
    </source>
</evidence>
<evidence type="ECO:0000313" key="15">
    <source>
        <dbReference type="Proteomes" id="UP000603434"/>
    </source>
</evidence>
<evidence type="ECO:0000313" key="14">
    <source>
        <dbReference type="EMBL" id="MBC8361756.1"/>
    </source>
</evidence>
<comment type="subunit">
    <text evidence="3 13">Monomer.</text>
</comment>
<proteinExistence type="inferred from homology"/>
<dbReference type="PANTHER" id="PTHR30307">
    <property type="entry name" value="S-ADENOSYLMETHIONINE:TRNA RIBOSYLTRANSFERASE-ISOMERASE"/>
    <property type="match status" value="1"/>
</dbReference>
<dbReference type="InterPro" id="IPR042119">
    <property type="entry name" value="QueA_dom2"/>
</dbReference>
<comment type="catalytic activity">
    <reaction evidence="8 13">
        <text>7-aminomethyl-7-carbaguanosine(34) in tRNA + S-adenosyl-L-methionine = epoxyqueuosine(34) in tRNA + adenine + L-methionine + 2 H(+)</text>
        <dbReference type="Rhea" id="RHEA:32155"/>
        <dbReference type="Rhea" id="RHEA-COMP:10342"/>
        <dbReference type="Rhea" id="RHEA-COMP:18582"/>
        <dbReference type="ChEBI" id="CHEBI:15378"/>
        <dbReference type="ChEBI" id="CHEBI:16708"/>
        <dbReference type="ChEBI" id="CHEBI:57844"/>
        <dbReference type="ChEBI" id="CHEBI:59789"/>
        <dbReference type="ChEBI" id="CHEBI:82833"/>
        <dbReference type="ChEBI" id="CHEBI:194443"/>
        <dbReference type="EC" id="2.4.99.17"/>
    </reaction>
</comment>
<keyword evidence="5 13" id="KW-0808">Transferase</keyword>
<dbReference type="UniPathway" id="UPA00392"/>
<dbReference type="NCBIfam" id="TIGR00113">
    <property type="entry name" value="queA"/>
    <property type="match status" value="1"/>
</dbReference>
<dbReference type="EMBL" id="JACNJH010000149">
    <property type="protein sequence ID" value="MBC8361756.1"/>
    <property type="molecule type" value="Genomic_DNA"/>
</dbReference>
<keyword evidence="6 13" id="KW-0949">S-adenosyl-L-methionine</keyword>
<dbReference type="EC" id="2.4.99.17" evidence="10 13"/>
<name>A0A8J6NWZ5_9BACT</name>
<comment type="caution">
    <text evidence="14">The sequence shown here is derived from an EMBL/GenBank/DDBJ whole genome shotgun (WGS) entry which is preliminary data.</text>
</comment>
<dbReference type="Proteomes" id="UP000603434">
    <property type="component" value="Unassembled WGS sequence"/>
</dbReference>
<dbReference type="HAMAP" id="MF_00113">
    <property type="entry name" value="QueA"/>
    <property type="match status" value="1"/>
</dbReference>
<comment type="function">
    <text evidence="13">Transfers and isomerizes the ribose moiety from AdoMet to the 7-aminomethyl group of 7-deazaguanine (preQ1-tRNA) to give epoxyqueuosine (oQ-tRNA).</text>
</comment>
<comment type="pathway">
    <text evidence="2 13">tRNA modification; tRNA-queuosine biosynthesis.</text>
</comment>
<evidence type="ECO:0000256" key="9">
    <source>
        <dbReference type="ARBA" id="ARBA00061210"/>
    </source>
</evidence>
<dbReference type="InterPro" id="IPR042118">
    <property type="entry name" value="QueA_dom1"/>
</dbReference>
<dbReference type="InterPro" id="IPR036100">
    <property type="entry name" value="QueA_sf"/>
</dbReference>
<dbReference type="FunFam" id="2.40.10.240:FF:000002">
    <property type="entry name" value="S-adenosylmethionine:tRNA ribosyltransferase-isomerase"/>
    <property type="match status" value="1"/>
</dbReference>
<evidence type="ECO:0000256" key="2">
    <source>
        <dbReference type="ARBA" id="ARBA00004691"/>
    </source>
</evidence>
<dbReference type="NCBIfam" id="NF001140">
    <property type="entry name" value="PRK00147.1"/>
    <property type="match status" value="1"/>
</dbReference>
<evidence type="ECO:0000256" key="11">
    <source>
        <dbReference type="ARBA" id="ARBA00069325"/>
    </source>
</evidence>
<evidence type="ECO:0000256" key="7">
    <source>
        <dbReference type="ARBA" id="ARBA00022785"/>
    </source>
</evidence>
<evidence type="ECO:0000256" key="12">
    <source>
        <dbReference type="ARBA" id="ARBA00076160"/>
    </source>
</evidence>
<dbReference type="SUPFAM" id="SSF111337">
    <property type="entry name" value="QueA-like"/>
    <property type="match status" value="1"/>
</dbReference>
<reference evidence="14 15" key="1">
    <citation type="submission" date="2020-08" db="EMBL/GenBank/DDBJ databases">
        <title>Bridging the membrane lipid divide: bacteria of the FCB group superphylum have the potential to synthesize archaeal ether lipids.</title>
        <authorList>
            <person name="Villanueva L."/>
            <person name="Von Meijenfeldt F.A.B."/>
            <person name="Westbye A.B."/>
            <person name="Yadav S."/>
            <person name="Hopmans E.C."/>
            <person name="Dutilh B.E."/>
            <person name="Sinninghe Damste J.S."/>
        </authorList>
    </citation>
    <scope>NUCLEOTIDE SEQUENCE [LARGE SCALE GENOMIC DNA]</scope>
    <source>
        <strain evidence="14">NIOZ-UU30</strain>
    </source>
</reference>
<dbReference type="Gene3D" id="3.40.1780.10">
    <property type="entry name" value="QueA-like"/>
    <property type="match status" value="1"/>
</dbReference>
<dbReference type="InterPro" id="IPR003699">
    <property type="entry name" value="QueA"/>
</dbReference>
<dbReference type="GO" id="GO:0008616">
    <property type="term" value="P:tRNA queuosine(34) biosynthetic process"/>
    <property type="evidence" value="ECO:0007669"/>
    <property type="project" value="UniProtKB-UniRule"/>
</dbReference>
<evidence type="ECO:0000256" key="3">
    <source>
        <dbReference type="ARBA" id="ARBA00011245"/>
    </source>
</evidence>
<organism evidence="14 15">
    <name type="scientific">Candidatus Desulfatibia profunda</name>
    <dbReference type="NCBI Taxonomy" id="2841695"/>
    <lineage>
        <taxon>Bacteria</taxon>
        <taxon>Pseudomonadati</taxon>
        <taxon>Thermodesulfobacteriota</taxon>
        <taxon>Desulfobacteria</taxon>
        <taxon>Desulfobacterales</taxon>
        <taxon>Desulfobacterales incertae sedis</taxon>
        <taxon>Candidatus Desulfatibia</taxon>
    </lineage>
</organism>
<gene>
    <name evidence="13 14" type="primary">queA</name>
    <name evidence="14" type="ORF">H8E23_10190</name>
</gene>
<accession>A0A8J6NWZ5</accession>
<comment type="subcellular location">
    <subcellularLocation>
        <location evidence="1 13">Cytoplasm</location>
    </subcellularLocation>
</comment>
<evidence type="ECO:0000256" key="6">
    <source>
        <dbReference type="ARBA" id="ARBA00022691"/>
    </source>
</evidence>
<comment type="similarity">
    <text evidence="9 13">Belongs to the QueA family.</text>
</comment>
<evidence type="ECO:0000256" key="4">
    <source>
        <dbReference type="ARBA" id="ARBA00022490"/>
    </source>
</evidence>
<evidence type="ECO:0000256" key="13">
    <source>
        <dbReference type="HAMAP-Rule" id="MF_00113"/>
    </source>
</evidence>
<evidence type="ECO:0000256" key="5">
    <source>
        <dbReference type="ARBA" id="ARBA00022679"/>
    </source>
</evidence>
<keyword evidence="14" id="KW-0328">Glycosyltransferase</keyword>
<dbReference type="GO" id="GO:0005737">
    <property type="term" value="C:cytoplasm"/>
    <property type="evidence" value="ECO:0007669"/>
    <property type="project" value="UniProtKB-SubCell"/>
</dbReference>
<evidence type="ECO:0000256" key="1">
    <source>
        <dbReference type="ARBA" id="ARBA00004496"/>
    </source>
</evidence>
<dbReference type="GO" id="GO:0051075">
    <property type="term" value="F:S-adenosylmethionine:tRNA ribosyltransferase-isomerase activity"/>
    <property type="evidence" value="ECO:0007669"/>
    <property type="project" value="UniProtKB-EC"/>
</dbReference>
<dbReference type="Pfam" id="PF02547">
    <property type="entry name" value="Queuosine_synth"/>
    <property type="match status" value="1"/>
</dbReference>
<dbReference type="FunFam" id="3.40.1780.10:FF:000001">
    <property type="entry name" value="S-adenosylmethionine:tRNA ribosyltransferase-isomerase"/>
    <property type="match status" value="1"/>
</dbReference>
<keyword evidence="4 13" id="KW-0963">Cytoplasm</keyword>
<keyword evidence="7 13" id="KW-0671">Queuosine biosynthesis</keyword>
<evidence type="ECO:0000256" key="10">
    <source>
        <dbReference type="ARBA" id="ARBA00066503"/>
    </source>
</evidence>
<protein>
    <recommendedName>
        <fullName evidence="11 13">S-adenosylmethionine:tRNA ribosyltransferase-isomerase</fullName>
        <ecNumber evidence="10 13">2.4.99.17</ecNumber>
    </recommendedName>
    <alternativeName>
        <fullName evidence="12 13">Queuosine biosynthesis protein QueA</fullName>
    </alternativeName>
</protein>
<dbReference type="Gene3D" id="2.40.10.240">
    <property type="entry name" value="QueA-like"/>
    <property type="match status" value="1"/>
</dbReference>
<dbReference type="AlphaFoldDB" id="A0A8J6NWZ5"/>
<dbReference type="PANTHER" id="PTHR30307:SF0">
    <property type="entry name" value="S-ADENOSYLMETHIONINE:TRNA RIBOSYLTRANSFERASE-ISOMERASE"/>
    <property type="match status" value="1"/>
</dbReference>
<sequence length="352" mass="39729">MFNLQDYDYMLPEELIAQRPAAQRDRSKLLYLHRQSGRRSHHQFYELYDLLSPSDTLVVNNTEVVPGRLFGNKDTGGKAEVLMLDYAGICRAKTDGEFVCRCLVRSSKRPRIGTSISFDQGLTAEVIDLQDDIFTLKFSFSGDFERILYRIGNVPLPPYIKRTQDDGDFNDRIFYQTVYASQKGAIAAPTAGLHFSTKLLEKLSEKGIGIVAITLHVSYGTFLPVRVADIREHRMHSERYHIAKESADVINRMKASGSRIVAVGTTCVRTLEYAADDKGRVACGSGNCDLFIHSGYRFKVIDVMITNFHLPRSTLLMLVSAFAGRDRVLEAYKEAIQKGYRFYSYGDAMLIA</sequence>